<feature type="region of interest" description="Disordered" evidence="1">
    <location>
        <begin position="43"/>
        <end position="86"/>
    </location>
</feature>
<feature type="compositionally biased region" description="Basic and acidic residues" evidence="1">
    <location>
        <begin position="447"/>
        <end position="456"/>
    </location>
</feature>
<keyword evidence="3" id="KW-1185">Reference proteome</keyword>
<evidence type="ECO:0000256" key="1">
    <source>
        <dbReference type="SAM" id="MobiDB-lite"/>
    </source>
</evidence>
<accession>A0AAV2M599</accession>
<protein>
    <submittedName>
        <fullName evidence="2">Uncharacterized protein</fullName>
    </submittedName>
</protein>
<feature type="compositionally biased region" description="Low complexity" evidence="1">
    <location>
        <begin position="372"/>
        <end position="381"/>
    </location>
</feature>
<feature type="compositionally biased region" description="Low complexity" evidence="1">
    <location>
        <begin position="292"/>
        <end position="304"/>
    </location>
</feature>
<dbReference type="PANTHER" id="PTHR47773:SF1">
    <property type="entry name" value="C2H2-TYPE DOMAIN-CONTAINING PROTEIN"/>
    <property type="match status" value="1"/>
</dbReference>
<dbReference type="EMBL" id="OZ035828">
    <property type="protein sequence ID" value="CAL1608386.1"/>
    <property type="molecule type" value="Genomic_DNA"/>
</dbReference>
<gene>
    <name evidence="2" type="ORF">KC01_LOCUS35326</name>
</gene>
<sequence length="464" mass="51094">MSPSKPSEAPQGPPRSGSVRRPPYSSGELLGLEYLYSQIGTTLTVEEVPKEEQQGAPAEEQQEAPAEEQQEAPAEEQQDEGFVDGETDVSARVLMSPSLRRLMSLSISPQPSRPGSTTTQAPVLGPDGAAGWEKVQDLAEHLLSLRDAAYLDEQQVTQTIRLWGALSDRDKRLHYQLKRPKGGRQATKGGMVKPGVAGPSRLMEAMSLKLRALHKSSHRRDRDRNSLPLWKKMLTDYNHIRELVRSCHALMEATSLHLFLPNEKTIVQWFQRMKQKHESSVLQEGLARQSLPSTSSQQEETPSTGRASKLRPGRKAASATAVQPLAPAPPQLLPLPAAAPLSGLFILSPVGMSPRPALSVCGPFAVPPSQPQQPQAPGASPVTSRSTFYYKPEDNYKGSKKRRIASAIHTCSKCKQPKTKEFGHRNYGTAYFCPQASEGKSVEQWLEEQRQKDKPENPSILPNM</sequence>
<name>A0AAV2M599_KNICA</name>
<feature type="region of interest" description="Disordered" evidence="1">
    <location>
        <begin position="281"/>
        <end position="321"/>
    </location>
</feature>
<organism evidence="2 3">
    <name type="scientific">Knipowitschia caucasica</name>
    <name type="common">Caucasian dwarf goby</name>
    <name type="synonym">Pomatoschistus caucasicus</name>
    <dbReference type="NCBI Taxonomy" id="637954"/>
    <lineage>
        <taxon>Eukaryota</taxon>
        <taxon>Metazoa</taxon>
        <taxon>Chordata</taxon>
        <taxon>Craniata</taxon>
        <taxon>Vertebrata</taxon>
        <taxon>Euteleostomi</taxon>
        <taxon>Actinopterygii</taxon>
        <taxon>Neopterygii</taxon>
        <taxon>Teleostei</taxon>
        <taxon>Neoteleostei</taxon>
        <taxon>Acanthomorphata</taxon>
        <taxon>Gobiaria</taxon>
        <taxon>Gobiiformes</taxon>
        <taxon>Gobioidei</taxon>
        <taxon>Gobiidae</taxon>
        <taxon>Gobiinae</taxon>
        <taxon>Knipowitschia</taxon>
    </lineage>
</organism>
<dbReference type="AlphaFoldDB" id="A0AAV2M599"/>
<feature type="region of interest" description="Disordered" evidence="1">
    <location>
        <begin position="363"/>
        <end position="395"/>
    </location>
</feature>
<dbReference type="PANTHER" id="PTHR47773">
    <property type="entry name" value="SI:DKEY-9I5.2-RELATED"/>
    <property type="match status" value="1"/>
</dbReference>
<dbReference type="Proteomes" id="UP001497482">
    <property type="component" value="Chromosome 6"/>
</dbReference>
<feature type="compositionally biased region" description="Acidic residues" evidence="1">
    <location>
        <begin position="60"/>
        <end position="86"/>
    </location>
</feature>
<proteinExistence type="predicted"/>
<feature type="region of interest" description="Disordered" evidence="1">
    <location>
        <begin position="442"/>
        <end position="464"/>
    </location>
</feature>
<feature type="region of interest" description="Disordered" evidence="1">
    <location>
        <begin position="1"/>
        <end position="26"/>
    </location>
</feature>
<evidence type="ECO:0000313" key="3">
    <source>
        <dbReference type="Proteomes" id="UP001497482"/>
    </source>
</evidence>
<reference evidence="2 3" key="1">
    <citation type="submission" date="2024-04" db="EMBL/GenBank/DDBJ databases">
        <authorList>
            <person name="Waldvogel A.-M."/>
            <person name="Schoenle A."/>
        </authorList>
    </citation>
    <scope>NUCLEOTIDE SEQUENCE [LARGE SCALE GENOMIC DNA]</scope>
</reference>
<evidence type="ECO:0000313" key="2">
    <source>
        <dbReference type="EMBL" id="CAL1608386.1"/>
    </source>
</evidence>
<feature type="compositionally biased region" description="Low complexity" evidence="1">
    <location>
        <begin position="14"/>
        <end position="26"/>
    </location>
</feature>